<accession>A0A6A5WEY2</accession>
<dbReference type="Proteomes" id="UP000799779">
    <property type="component" value="Unassembled WGS sequence"/>
</dbReference>
<keyword evidence="3" id="KW-1185">Reference proteome</keyword>
<sequence length="64" mass="6721">MSVTTPTHCPRSPTSAPPNPSQAPYTGRKSKGRPTYHAAAPLTPKSLSLMLGSHNMASVAPHEL</sequence>
<gene>
    <name evidence="2" type="ORF">P154DRAFT_523263</name>
</gene>
<feature type="region of interest" description="Disordered" evidence="1">
    <location>
        <begin position="1"/>
        <end position="41"/>
    </location>
</feature>
<evidence type="ECO:0000256" key="1">
    <source>
        <dbReference type="SAM" id="MobiDB-lite"/>
    </source>
</evidence>
<reference evidence="2" key="1">
    <citation type="journal article" date="2020" name="Stud. Mycol.">
        <title>101 Dothideomycetes genomes: a test case for predicting lifestyles and emergence of pathogens.</title>
        <authorList>
            <person name="Haridas S."/>
            <person name="Albert R."/>
            <person name="Binder M."/>
            <person name="Bloem J."/>
            <person name="Labutti K."/>
            <person name="Salamov A."/>
            <person name="Andreopoulos B."/>
            <person name="Baker S."/>
            <person name="Barry K."/>
            <person name="Bills G."/>
            <person name="Bluhm B."/>
            <person name="Cannon C."/>
            <person name="Castanera R."/>
            <person name="Culley D."/>
            <person name="Daum C."/>
            <person name="Ezra D."/>
            <person name="Gonzalez J."/>
            <person name="Henrissat B."/>
            <person name="Kuo A."/>
            <person name="Liang C."/>
            <person name="Lipzen A."/>
            <person name="Lutzoni F."/>
            <person name="Magnuson J."/>
            <person name="Mondo S."/>
            <person name="Nolan M."/>
            <person name="Ohm R."/>
            <person name="Pangilinan J."/>
            <person name="Park H.-J."/>
            <person name="Ramirez L."/>
            <person name="Alfaro M."/>
            <person name="Sun H."/>
            <person name="Tritt A."/>
            <person name="Yoshinaga Y."/>
            <person name="Zwiers L.-H."/>
            <person name="Turgeon B."/>
            <person name="Goodwin S."/>
            <person name="Spatafora J."/>
            <person name="Crous P."/>
            <person name="Grigoriev I."/>
        </authorList>
    </citation>
    <scope>NUCLEOTIDE SEQUENCE</scope>
    <source>
        <strain evidence="2">CBS 123094</strain>
    </source>
</reference>
<evidence type="ECO:0000313" key="2">
    <source>
        <dbReference type="EMBL" id="KAF1999464.1"/>
    </source>
</evidence>
<organism evidence="2 3">
    <name type="scientific">Amniculicola lignicola CBS 123094</name>
    <dbReference type="NCBI Taxonomy" id="1392246"/>
    <lineage>
        <taxon>Eukaryota</taxon>
        <taxon>Fungi</taxon>
        <taxon>Dikarya</taxon>
        <taxon>Ascomycota</taxon>
        <taxon>Pezizomycotina</taxon>
        <taxon>Dothideomycetes</taxon>
        <taxon>Pleosporomycetidae</taxon>
        <taxon>Pleosporales</taxon>
        <taxon>Amniculicolaceae</taxon>
        <taxon>Amniculicola</taxon>
    </lineage>
</organism>
<proteinExistence type="predicted"/>
<dbReference type="EMBL" id="ML977595">
    <property type="protein sequence ID" value="KAF1999464.1"/>
    <property type="molecule type" value="Genomic_DNA"/>
</dbReference>
<protein>
    <submittedName>
        <fullName evidence="2">Uncharacterized protein</fullName>
    </submittedName>
</protein>
<dbReference type="AlphaFoldDB" id="A0A6A5WEY2"/>
<evidence type="ECO:0000313" key="3">
    <source>
        <dbReference type="Proteomes" id="UP000799779"/>
    </source>
</evidence>
<name>A0A6A5WEY2_9PLEO</name>